<evidence type="ECO:0000259" key="6">
    <source>
        <dbReference type="PROSITE" id="PS01180"/>
    </source>
</evidence>
<dbReference type="CDD" id="cd00041">
    <property type="entry name" value="CUB"/>
    <property type="match status" value="2"/>
</dbReference>
<evidence type="ECO:0000313" key="9">
    <source>
        <dbReference type="WBParaSite" id="SBAD_0000270001-mRNA-1"/>
    </source>
</evidence>
<keyword evidence="5" id="KW-0812">Transmembrane</keyword>
<dbReference type="Pfam" id="PF00431">
    <property type="entry name" value="CUB"/>
    <property type="match status" value="2"/>
</dbReference>
<dbReference type="PROSITE" id="PS01180">
    <property type="entry name" value="CUB"/>
    <property type="match status" value="2"/>
</dbReference>
<dbReference type="OrthoDB" id="10020456at2759"/>
<evidence type="ECO:0000256" key="1">
    <source>
        <dbReference type="ARBA" id="ARBA00022737"/>
    </source>
</evidence>
<feature type="region of interest" description="Disordered" evidence="4">
    <location>
        <begin position="593"/>
        <end position="613"/>
    </location>
</feature>
<comment type="caution">
    <text evidence="3">Lacks conserved residue(s) required for the propagation of feature annotation.</text>
</comment>
<keyword evidence="5" id="KW-1133">Transmembrane helix</keyword>
<feature type="region of interest" description="Disordered" evidence="4">
    <location>
        <begin position="417"/>
        <end position="446"/>
    </location>
</feature>
<evidence type="ECO:0000256" key="3">
    <source>
        <dbReference type="PROSITE-ProRule" id="PRU00059"/>
    </source>
</evidence>
<dbReference type="InterPro" id="IPR036055">
    <property type="entry name" value="LDL_receptor-like_sf"/>
</dbReference>
<gene>
    <name evidence="7" type="ORF">SBAD_LOCUS2572</name>
</gene>
<proteinExistence type="predicted"/>
<dbReference type="InterPro" id="IPR035914">
    <property type="entry name" value="Sperma_CUB_dom_sf"/>
</dbReference>
<evidence type="ECO:0000256" key="4">
    <source>
        <dbReference type="SAM" id="MobiDB-lite"/>
    </source>
</evidence>
<reference evidence="7 8" key="2">
    <citation type="submission" date="2018-11" db="EMBL/GenBank/DDBJ databases">
        <authorList>
            <consortium name="Pathogen Informatics"/>
        </authorList>
    </citation>
    <scope>NUCLEOTIDE SEQUENCE [LARGE SCALE GENOMIC DNA]</scope>
</reference>
<dbReference type="Gene3D" id="2.60.120.290">
    <property type="entry name" value="Spermadhesin, CUB domain"/>
    <property type="match status" value="2"/>
</dbReference>
<evidence type="ECO:0000256" key="2">
    <source>
        <dbReference type="ARBA" id="ARBA00023157"/>
    </source>
</evidence>
<feature type="compositionally biased region" description="Low complexity" evidence="4">
    <location>
        <begin position="655"/>
        <end position="665"/>
    </location>
</feature>
<dbReference type="InterPro" id="IPR002172">
    <property type="entry name" value="LDrepeatLR_classA_rpt"/>
</dbReference>
<dbReference type="Proteomes" id="UP000270296">
    <property type="component" value="Unassembled WGS sequence"/>
</dbReference>
<keyword evidence="8" id="KW-1185">Reference proteome</keyword>
<keyword evidence="5" id="KW-0472">Membrane</keyword>
<reference evidence="9" key="1">
    <citation type="submission" date="2016-06" db="UniProtKB">
        <authorList>
            <consortium name="WormBaseParasite"/>
        </authorList>
    </citation>
    <scope>IDENTIFICATION</scope>
</reference>
<feature type="domain" description="CUB" evidence="6">
    <location>
        <begin position="154"/>
        <end position="264"/>
    </location>
</feature>
<feature type="disulfide bond" evidence="3">
    <location>
        <begin position="154"/>
        <end position="181"/>
    </location>
</feature>
<keyword evidence="2 3" id="KW-1015">Disulfide bond</keyword>
<evidence type="ECO:0000313" key="8">
    <source>
        <dbReference type="Proteomes" id="UP000270296"/>
    </source>
</evidence>
<name>A0A183IG28_9BILA</name>
<dbReference type="InterPro" id="IPR000859">
    <property type="entry name" value="CUB_dom"/>
</dbReference>
<dbReference type="SMART" id="SM00042">
    <property type="entry name" value="CUB"/>
    <property type="match status" value="2"/>
</dbReference>
<accession>A0A183IG28</accession>
<organism evidence="9">
    <name type="scientific">Soboliphyme baturini</name>
    <dbReference type="NCBI Taxonomy" id="241478"/>
    <lineage>
        <taxon>Eukaryota</taxon>
        <taxon>Metazoa</taxon>
        <taxon>Ecdysozoa</taxon>
        <taxon>Nematoda</taxon>
        <taxon>Enoplea</taxon>
        <taxon>Dorylaimia</taxon>
        <taxon>Dioctophymatida</taxon>
        <taxon>Dioctophymatoidea</taxon>
        <taxon>Soboliphymatidae</taxon>
        <taxon>Soboliphyme</taxon>
    </lineage>
</organism>
<feature type="domain" description="CUB" evidence="6">
    <location>
        <begin position="12"/>
        <end position="131"/>
    </location>
</feature>
<dbReference type="PANTHER" id="PTHR24251">
    <property type="entry name" value="OVOCHYMASE-RELATED"/>
    <property type="match status" value="1"/>
</dbReference>
<dbReference type="EMBL" id="UZAM01007292">
    <property type="protein sequence ID" value="VDO98125.1"/>
    <property type="molecule type" value="Genomic_DNA"/>
</dbReference>
<sequence>MSARFGFIKSECLILFSGDKTTNGTFATPGFPESYPPNTRCTFQFRGRSDQVVWILWNDFFLEDPLPLHRCLHDYVEVIVLDYKDVQHISGRYCGNKKPPDFKTMQRSVDIIFQSSFSKHFQGFSGTYRFLDEADVQPSPSHFPGKADPHGAGCGGYSRDSHGGTIQSPNYPEEYIGDLECNWVIRVRSDKQIFIKVLELELTPSFQCEDAQLEVIDGYAHFMPGEEGSLPLSQRIRFCGESKYYREEGEKSYMSDRNRIQIRYPCNEFYCRGGEYCIDEGKSICAERKRYCIDASLICDGVPNCAEFDNSDEENCYSQEILVSGVSVLILLVLIVLIVVYWQRARSRRQLKELLEVSTKSELQQRPVNPMEPNEPLVISKTSQKMLDTNLSQNDVQEVTKVYDNYELAPTYRTINPKKRLIRQSDDPPYPQTLSRNSGRYYPSKADSKSVVTATVLSGTSIDSKPFQRRKGEDSLLKQEAKSFHSGSDEIWQQRDDYVFSKMLPLQDFSRKGNKIGAVQETSDNRDKYSCRFLAKSATNSSLAAEVPPPAAVSTALYSCRSSTSFAKAVPTKGQYVDTFMCTRPSQVTKSSSSHLVSRASYSSESSSKPGGRITYETLRLSGESKPPSSLLTKPKRKSIRQKVEFSDVITVALSPSDPNDNYSSDPDEEETKSEVLHKRLKPTVV</sequence>
<dbReference type="PANTHER" id="PTHR24251:SF51">
    <property type="entry name" value="CUBILIN-LIKE"/>
    <property type="match status" value="1"/>
</dbReference>
<dbReference type="CDD" id="cd00112">
    <property type="entry name" value="LDLa"/>
    <property type="match status" value="1"/>
</dbReference>
<dbReference type="Gene3D" id="4.10.400.10">
    <property type="entry name" value="Low-density Lipoprotein Receptor"/>
    <property type="match status" value="1"/>
</dbReference>
<dbReference type="WBParaSite" id="SBAD_0000270001-mRNA-1">
    <property type="protein sequence ID" value="SBAD_0000270001-mRNA-1"/>
    <property type="gene ID" value="SBAD_0000270001"/>
</dbReference>
<feature type="compositionally biased region" description="Low complexity" evidence="4">
    <location>
        <begin position="598"/>
        <end position="608"/>
    </location>
</feature>
<feature type="transmembrane region" description="Helical" evidence="5">
    <location>
        <begin position="321"/>
        <end position="342"/>
    </location>
</feature>
<dbReference type="AlphaFoldDB" id="A0A183IG28"/>
<protein>
    <submittedName>
        <fullName evidence="9">CUB domain-containing protein</fullName>
    </submittedName>
</protein>
<dbReference type="SUPFAM" id="SSF49854">
    <property type="entry name" value="Spermadhesin, CUB domain"/>
    <property type="match status" value="2"/>
</dbReference>
<keyword evidence="1" id="KW-0677">Repeat</keyword>
<feature type="region of interest" description="Disordered" evidence="4">
    <location>
        <begin position="651"/>
        <end position="686"/>
    </location>
</feature>
<evidence type="ECO:0000256" key="5">
    <source>
        <dbReference type="SAM" id="Phobius"/>
    </source>
</evidence>
<evidence type="ECO:0000313" key="7">
    <source>
        <dbReference type="EMBL" id="VDO98125.1"/>
    </source>
</evidence>